<feature type="transmembrane region" description="Helical" evidence="6">
    <location>
        <begin position="504"/>
        <end position="526"/>
    </location>
</feature>
<dbReference type="GO" id="GO:0015086">
    <property type="term" value="F:cadmium ion transmembrane transporter activity"/>
    <property type="evidence" value="ECO:0007669"/>
    <property type="project" value="TreeGrafter"/>
</dbReference>
<feature type="transmembrane region" description="Helical" evidence="6">
    <location>
        <begin position="130"/>
        <end position="149"/>
    </location>
</feature>
<gene>
    <name evidence="7" type="ORF">DM02DRAFT_618339</name>
</gene>
<dbReference type="HAMAP" id="MF_00221">
    <property type="entry name" value="NRAMP"/>
    <property type="match status" value="1"/>
</dbReference>
<sequence>MNCPSRTDTDPLQPEGWNQNPNALSADTTTRADLDHIASARLQRNHIIATTDAIKTKIEQSEDYETEGTDRNIKPKVSGGQGDHATSDDKISGAGAGASSPPAEHGGGTGKIVGDWRRTLRGLTGKASKVLLKYAKFIGPGFMVAVAYIDPGNYATDVAAGASFKFKLLFIVLMSNIFAIFLQSLCIKLGSVTGMNLAENCKANLPLWLNYVLYFFAESAIIATDIAEVIGTAIALNLLLHIPLVAGCAISIVDVLVILVFYQPSGAMRALRAFEFFVMLLVLGVVICFCFELTKIKASVGEVFHGYLPSSTLVQSQALYQSCGILGATVMPHSLYLGSGIVQPRLREYDEINETAEIPDTDSINTQIKYKPSLAAIQSCMSYSIVELAISLFTFALFVNSSILIVAGASLYGLPEANDADLFSIHSLLSRSIAPVAGTLFALALLLSGTSAGIVCTISGQMISEGQLNWSLKPWLRRLVTRLISITPSIIIAGAAGREGLGKALAGSQVALSVILPFVSAPLLWFTCRGKYMKVAVHGNNGPVGAEDDGERHVQMRNGWITTVFALLIWGVIVVMNVALLVLVGMGVA</sequence>
<dbReference type="PANTHER" id="PTHR11706:SF101">
    <property type="entry name" value="MANGANESE TRANSPORTER SMF1"/>
    <property type="match status" value="1"/>
</dbReference>
<keyword evidence="8" id="KW-1185">Reference proteome</keyword>
<dbReference type="PANTHER" id="PTHR11706">
    <property type="entry name" value="SOLUTE CARRIER PROTEIN FAMILY 11 MEMBER"/>
    <property type="match status" value="1"/>
</dbReference>
<accession>A0A2V1D9U0</accession>
<dbReference type="Proteomes" id="UP000244855">
    <property type="component" value="Unassembled WGS sequence"/>
</dbReference>
<evidence type="ECO:0000313" key="7">
    <source>
        <dbReference type="EMBL" id="PVH94811.1"/>
    </source>
</evidence>
<feature type="transmembrane region" description="Helical" evidence="6">
    <location>
        <begin position="318"/>
        <end position="337"/>
    </location>
</feature>
<protein>
    <submittedName>
        <fullName evidence="7">Natural resistance-associated macrophage protein</fullName>
    </submittedName>
</protein>
<organism evidence="7 8">
    <name type="scientific">Periconia macrospinosa</name>
    <dbReference type="NCBI Taxonomy" id="97972"/>
    <lineage>
        <taxon>Eukaryota</taxon>
        <taxon>Fungi</taxon>
        <taxon>Dikarya</taxon>
        <taxon>Ascomycota</taxon>
        <taxon>Pezizomycotina</taxon>
        <taxon>Dothideomycetes</taxon>
        <taxon>Pleosporomycetidae</taxon>
        <taxon>Pleosporales</taxon>
        <taxon>Massarineae</taxon>
        <taxon>Periconiaceae</taxon>
        <taxon>Periconia</taxon>
    </lineage>
</organism>
<evidence type="ECO:0000256" key="4">
    <source>
        <dbReference type="ARBA" id="ARBA00023136"/>
    </source>
</evidence>
<keyword evidence="4 6" id="KW-0472">Membrane</keyword>
<keyword evidence="2 6" id="KW-0812">Transmembrane</keyword>
<dbReference type="GO" id="GO:0005886">
    <property type="term" value="C:plasma membrane"/>
    <property type="evidence" value="ECO:0007669"/>
    <property type="project" value="TreeGrafter"/>
</dbReference>
<dbReference type="OrthoDB" id="409173at2759"/>
<feature type="transmembrane region" description="Helical" evidence="6">
    <location>
        <begin position="211"/>
        <end position="236"/>
    </location>
</feature>
<dbReference type="PRINTS" id="PR00447">
    <property type="entry name" value="NATRESASSCMP"/>
</dbReference>
<feature type="transmembrane region" description="Helical" evidence="6">
    <location>
        <begin position="274"/>
        <end position="298"/>
    </location>
</feature>
<name>A0A2V1D9U0_9PLEO</name>
<feature type="transmembrane region" description="Helical" evidence="6">
    <location>
        <begin position="242"/>
        <end position="262"/>
    </location>
</feature>
<dbReference type="Pfam" id="PF01566">
    <property type="entry name" value="Nramp"/>
    <property type="match status" value="1"/>
</dbReference>
<feature type="transmembrane region" description="Helical" evidence="6">
    <location>
        <begin position="560"/>
        <end position="586"/>
    </location>
</feature>
<dbReference type="EMBL" id="KZ805519">
    <property type="protein sequence ID" value="PVH94811.1"/>
    <property type="molecule type" value="Genomic_DNA"/>
</dbReference>
<keyword evidence="3 6" id="KW-1133">Transmembrane helix</keyword>
<comment type="subcellular location">
    <subcellularLocation>
        <location evidence="1">Membrane</location>
        <topology evidence="1">Multi-pass membrane protein</topology>
    </subcellularLocation>
</comment>
<feature type="region of interest" description="Disordered" evidence="5">
    <location>
        <begin position="59"/>
        <end position="113"/>
    </location>
</feature>
<dbReference type="STRING" id="97972.A0A2V1D9U0"/>
<dbReference type="NCBIfam" id="NF037982">
    <property type="entry name" value="Nramp_1"/>
    <property type="match status" value="1"/>
</dbReference>
<feature type="compositionally biased region" description="Polar residues" evidence="5">
    <location>
        <begin position="16"/>
        <end position="25"/>
    </location>
</feature>
<reference evidence="7 8" key="1">
    <citation type="journal article" date="2018" name="Sci. Rep.">
        <title>Comparative genomics provides insights into the lifestyle and reveals functional heterogeneity of dark septate endophytic fungi.</title>
        <authorList>
            <person name="Knapp D.G."/>
            <person name="Nemeth J.B."/>
            <person name="Barry K."/>
            <person name="Hainaut M."/>
            <person name="Henrissat B."/>
            <person name="Johnson J."/>
            <person name="Kuo A."/>
            <person name="Lim J.H.P."/>
            <person name="Lipzen A."/>
            <person name="Nolan M."/>
            <person name="Ohm R.A."/>
            <person name="Tamas L."/>
            <person name="Grigoriev I.V."/>
            <person name="Spatafora J.W."/>
            <person name="Nagy L.G."/>
            <person name="Kovacs G.M."/>
        </authorList>
    </citation>
    <scope>NUCLEOTIDE SEQUENCE [LARGE SCALE GENOMIC DNA]</scope>
    <source>
        <strain evidence="7 8">DSE2036</strain>
    </source>
</reference>
<dbReference type="NCBIfam" id="TIGR01197">
    <property type="entry name" value="nramp"/>
    <property type="match status" value="1"/>
</dbReference>
<evidence type="ECO:0000256" key="3">
    <source>
        <dbReference type="ARBA" id="ARBA00022989"/>
    </source>
</evidence>
<evidence type="ECO:0000313" key="8">
    <source>
        <dbReference type="Proteomes" id="UP000244855"/>
    </source>
</evidence>
<feature type="transmembrane region" description="Helical" evidence="6">
    <location>
        <begin position="433"/>
        <end position="458"/>
    </location>
</feature>
<feature type="region of interest" description="Disordered" evidence="5">
    <location>
        <begin position="1"/>
        <end position="25"/>
    </location>
</feature>
<dbReference type="AlphaFoldDB" id="A0A2V1D9U0"/>
<feature type="transmembrane region" description="Helical" evidence="6">
    <location>
        <begin position="169"/>
        <end position="190"/>
    </location>
</feature>
<evidence type="ECO:0000256" key="1">
    <source>
        <dbReference type="ARBA" id="ARBA00004141"/>
    </source>
</evidence>
<feature type="transmembrane region" description="Helical" evidence="6">
    <location>
        <begin position="388"/>
        <end position="413"/>
    </location>
</feature>
<evidence type="ECO:0000256" key="5">
    <source>
        <dbReference type="SAM" id="MobiDB-lite"/>
    </source>
</evidence>
<proteinExistence type="inferred from homology"/>
<dbReference type="InterPro" id="IPR001046">
    <property type="entry name" value="NRAMP_fam"/>
</dbReference>
<dbReference type="GO" id="GO:0030026">
    <property type="term" value="P:intracellular manganese ion homeostasis"/>
    <property type="evidence" value="ECO:0007669"/>
    <property type="project" value="TreeGrafter"/>
</dbReference>
<dbReference type="GO" id="GO:0034755">
    <property type="term" value="P:iron ion transmembrane transport"/>
    <property type="evidence" value="ECO:0007669"/>
    <property type="project" value="TreeGrafter"/>
</dbReference>
<evidence type="ECO:0000256" key="2">
    <source>
        <dbReference type="ARBA" id="ARBA00022692"/>
    </source>
</evidence>
<dbReference type="GO" id="GO:0005384">
    <property type="term" value="F:manganese ion transmembrane transporter activity"/>
    <property type="evidence" value="ECO:0007669"/>
    <property type="project" value="TreeGrafter"/>
</dbReference>
<evidence type="ECO:0000256" key="6">
    <source>
        <dbReference type="SAM" id="Phobius"/>
    </source>
</evidence>
<feature type="transmembrane region" description="Helical" evidence="6">
    <location>
        <begin position="479"/>
        <end position="498"/>
    </location>
</feature>